<name>A0AAV0W331_9HEMI</name>
<sequence length="145" mass="16881">MTFSRARVISSFDYNHNGEPLLQTMVVIKDLGIYFDPKLKFDCHITNIANRSNKILYFIRRNCANFDDSLALKSIYCSLVRSICENGSIIWYPYQSGHKKIIEKIQQKFLRFISFKCSIAREPHCSLRVITEFPPSVVTLDRPPQ</sequence>
<dbReference type="Proteomes" id="UP001160148">
    <property type="component" value="Unassembled WGS sequence"/>
</dbReference>
<comment type="caution">
    <text evidence="1">The sequence shown here is derived from an EMBL/GenBank/DDBJ whole genome shotgun (WGS) entry which is preliminary data.</text>
</comment>
<dbReference type="EMBL" id="CARXXK010000001">
    <property type="protein sequence ID" value="CAI6350207.1"/>
    <property type="molecule type" value="Genomic_DNA"/>
</dbReference>
<proteinExistence type="predicted"/>
<evidence type="ECO:0000313" key="1">
    <source>
        <dbReference type="EMBL" id="CAI6350207.1"/>
    </source>
</evidence>
<evidence type="ECO:0000313" key="2">
    <source>
        <dbReference type="Proteomes" id="UP001160148"/>
    </source>
</evidence>
<keyword evidence="2" id="KW-1185">Reference proteome</keyword>
<protein>
    <submittedName>
        <fullName evidence="1">Uncharacterized protein</fullName>
    </submittedName>
</protein>
<dbReference type="AlphaFoldDB" id="A0AAV0W331"/>
<gene>
    <name evidence="1" type="ORF">MEUPH1_LOCUS6698</name>
</gene>
<reference evidence="1 2" key="1">
    <citation type="submission" date="2023-01" db="EMBL/GenBank/DDBJ databases">
        <authorList>
            <person name="Whitehead M."/>
        </authorList>
    </citation>
    <scope>NUCLEOTIDE SEQUENCE [LARGE SCALE GENOMIC DNA]</scope>
</reference>
<accession>A0AAV0W331</accession>
<organism evidence="1 2">
    <name type="scientific">Macrosiphum euphorbiae</name>
    <name type="common">potato aphid</name>
    <dbReference type="NCBI Taxonomy" id="13131"/>
    <lineage>
        <taxon>Eukaryota</taxon>
        <taxon>Metazoa</taxon>
        <taxon>Ecdysozoa</taxon>
        <taxon>Arthropoda</taxon>
        <taxon>Hexapoda</taxon>
        <taxon>Insecta</taxon>
        <taxon>Pterygota</taxon>
        <taxon>Neoptera</taxon>
        <taxon>Paraneoptera</taxon>
        <taxon>Hemiptera</taxon>
        <taxon>Sternorrhyncha</taxon>
        <taxon>Aphidomorpha</taxon>
        <taxon>Aphidoidea</taxon>
        <taxon>Aphididae</taxon>
        <taxon>Macrosiphini</taxon>
        <taxon>Macrosiphum</taxon>
    </lineage>
</organism>